<proteinExistence type="predicted"/>
<dbReference type="Gene3D" id="1.10.10.60">
    <property type="entry name" value="Homeodomain-like"/>
    <property type="match status" value="1"/>
</dbReference>
<evidence type="ECO:0000259" key="4">
    <source>
        <dbReference type="PROSITE" id="PS01124"/>
    </source>
</evidence>
<name>A0A9D2GNR2_9BACT</name>
<accession>A0A9D2GNR2</accession>
<feature type="domain" description="HTH araC/xylS-type" evidence="4">
    <location>
        <begin position="169"/>
        <end position="267"/>
    </location>
</feature>
<keyword evidence="1" id="KW-0805">Transcription regulation</keyword>
<evidence type="ECO:0000313" key="5">
    <source>
        <dbReference type="EMBL" id="HIZ85452.1"/>
    </source>
</evidence>
<dbReference type="InterPro" id="IPR018060">
    <property type="entry name" value="HTH_AraC"/>
</dbReference>
<evidence type="ECO:0000313" key="6">
    <source>
        <dbReference type="Proteomes" id="UP000824115"/>
    </source>
</evidence>
<sequence length="274" mass="31515">MMNKNESLFTILNIRKGTRLERRDIRQSVLVFFISGRISVVGNNLIKTLIDADRILLLPKYAAAYGEAVTDCVFVTCVLPDEISEEGKVIKSSLSGPLPDDFVYEFNTLPMVPAVRKSLNLLCEMLGYKALSYEYQRIKLREIIMCMKELYAPKDLAAFFYPLCSGDNADFRDFVINNYRSFNDVASFAGYANMSVSTFSRNFKKAFGVTAYRWLNDRRSEMIYKDIVYTDIPFGEIAEKYDFSTPSYLIYYCKRQFGDIPSNLRKLKHLAKAD</sequence>
<dbReference type="AlphaFoldDB" id="A0A9D2GNR2"/>
<dbReference type="EMBL" id="DXAW01000060">
    <property type="protein sequence ID" value="HIZ85452.1"/>
    <property type="molecule type" value="Genomic_DNA"/>
</dbReference>
<evidence type="ECO:0000256" key="2">
    <source>
        <dbReference type="ARBA" id="ARBA00023125"/>
    </source>
</evidence>
<evidence type="ECO:0000256" key="1">
    <source>
        <dbReference type="ARBA" id="ARBA00023015"/>
    </source>
</evidence>
<dbReference type="PANTHER" id="PTHR47504:SF5">
    <property type="entry name" value="RIGHT ORIGIN-BINDING PROTEIN"/>
    <property type="match status" value="1"/>
</dbReference>
<reference evidence="5" key="1">
    <citation type="journal article" date="2021" name="PeerJ">
        <title>Extensive microbial diversity within the chicken gut microbiome revealed by metagenomics and culture.</title>
        <authorList>
            <person name="Gilroy R."/>
            <person name="Ravi A."/>
            <person name="Getino M."/>
            <person name="Pursley I."/>
            <person name="Horton D.L."/>
            <person name="Alikhan N.F."/>
            <person name="Baker D."/>
            <person name="Gharbi K."/>
            <person name="Hall N."/>
            <person name="Watson M."/>
            <person name="Adriaenssens E.M."/>
            <person name="Foster-Nyarko E."/>
            <person name="Jarju S."/>
            <person name="Secka A."/>
            <person name="Antonio M."/>
            <person name="Oren A."/>
            <person name="Chaudhuri R.R."/>
            <person name="La Ragione R."/>
            <person name="Hildebrand F."/>
            <person name="Pallen M.J."/>
        </authorList>
    </citation>
    <scope>NUCLEOTIDE SEQUENCE</scope>
    <source>
        <strain evidence="5">Gambia16-554</strain>
    </source>
</reference>
<dbReference type="PANTHER" id="PTHR47504">
    <property type="entry name" value="RIGHT ORIGIN-BINDING PROTEIN"/>
    <property type="match status" value="1"/>
</dbReference>
<dbReference type="Pfam" id="PF12833">
    <property type="entry name" value="HTH_18"/>
    <property type="match status" value="1"/>
</dbReference>
<keyword evidence="3" id="KW-0804">Transcription</keyword>
<evidence type="ECO:0000256" key="3">
    <source>
        <dbReference type="ARBA" id="ARBA00023163"/>
    </source>
</evidence>
<dbReference type="SMART" id="SM00342">
    <property type="entry name" value="HTH_ARAC"/>
    <property type="match status" value="1"/>
</dbReference>
<reference evidence="5" key="2">
    <citation type="submission" date="2021-04" db="EMBL/GenBank/DDBJ databases">
        <authorList>
            <person name="Gilroy R."/>
        </authorList>
    </citation>
    <scope>NUCLEOTIDE SEQUENCE</scope>
    <source>
        <strain evidence="5">Gambia16-554</strain>
    </source>
</reference>
<gene>
    <name evidence="5" type="ORF">IAC04_03070</name>
</gene>
<dbReference type="InterPro" id="IPR009057">
    <property type="entry name" value="Homeodomain-like_sf"/>
</dbReference>
<dbReference type="SUPFAM" id="SSF46689">
    <property type="entry name" value="Homeodomain-like"/>
    <property type="match status" value="2"/>
</dbReference>
<protein>
    <submittedName>
        <fullName evidence="5">Helix-turn-helix transcriptional regulator</fullName>
    </submittedName>
</protein>
<dbReference type="Proteomes" id="UP000824115">
    <property type="component" value="Unassembled WGS sequence"/>
</dbReference>
<comment type="caution">
    <text evidence="5">The sequence shown here is derived from an EMBL/GenBank/DDBJ whole genome shotgun (WGS) entry which is preliminary data.</text>
</comment>
<dbReference type="GO" id="GO:0003700">
    <property type="term" value="F:DNA-binding transcription factor activity"/>
    <property type="evidence" value="ECO:0007669"/>
    <property type="project" value="InterPro"/>
</dbReference>
<keyword evidence="2" id="KW-0238">DNA-binding</keyword>
<dbReference type="GO" id="GO:0043565">
    <property type="term" value="F:sequence-specific DNA binding"/>
    <property type="evidence" value="ECO:0007669"/>
    <property type="project" value="InterPro"/>
</dbReference>
<organism evidence="5 6">
    <name type="scientific">Candidatus Coprenecus stercoravium</name>
    <dbReference type="NCBI Taxonomy" id="2840735"/>
    <lineage>
        <taxon>Bacteria</taxon>
        <taxon>Pseudomonadati</taxon>
        <taxon>Bacteroidota</taxon>
        <taxon>Bacteroidia</taxon>
        <taxon>Bacteroidales</taxon>
        <taxon>Rikenellaceae</taxon>
        <taxon>Rikenellaceae incertae sedis</taxon>
        <taxon>Candidatus Coprenecus</taxon>
    </lineage>
</organism>
<dbReference type="PROSITE" id="PS01124">
    <property type="entry name" value="HTH_ARAC_FAMILY_2"/>
    <property type="match status" value="1"/>
</dbReference>
<dbReference type="InterPro" id="IPR050959">
    <property type="entry name" value="MarA-like"/>
</dbReference>